<proteinExistence type="predicted"/>
<organism evidence="1 2">
    <name type="scientific">Halopseudomonas litoralis</name>
    <dbReference type="NCBI Taxonomy" id="797277"/>
    <lineage>
        <taxon>Bacteria</taxon>
        <taxon>Pseudomonadati</taxon>
        <taxon>Pseudomonadota</taxon>
        <taxon>Gammaproteobacteria</taxon>
        <taxon>Pseudomonadales</taxon>
        <taxon>Pseudomonadaceae</taxon>
        <taxon>Halopseudomonas</taxon>
    </lineage>
</organism>
<dbReference type="RefSeq" id="WP_090272590.1">
    <property type="nucleotide sequence ID" value="NZ_LT629748.1"/>
</dbReference>
<dbReference type="EMBL" id="LT629748">
    <property type="protein sequence ID" value="SDS16279.1"/>
    <property type="molecule type" value="Genomic_DNA"/>
</dbReference>
<evidence type="ECO:0000313" key="1">
    <source>
        <dbReference type="EMBL" id="SDS16279.1"/>
    </source>
</evidence>
<protein>
    <submittedName>
        <fullName evidence="1">Uncharacterized protein</fullName>
    </submittedName>
</protein>
<sequence>MDQSHTAFPIITLPSVDGFVETIGEIFCVGRTQSEKLSLARSYSTKQNRYQALIKGRNSLLDAMVGRSIYDTEEDVELKSTIERHFGHMQQLVSWIRASPMYEVETQGEVNQQLTIAFAAPQLAILLTQIEPMLKDFSPLKYVDYCLGLIIKADNEPVRACQIAFRDLLALALKGKKAPDLSIRKNLNSLDTKTSKFSATQISELITLDRELGEVLKLEERKNLIDKLTGIYSAFMAFNRLKKIMDHWSIHAFSDFAVEISEFMSTYGQVYSDDELVVLDELALLNDKLIVEFYRAENPSACFNFTLETCKPYISILSLTSVFSPPSETIDVAKLLKKGALISDSREYFQSLKATLFKHRESPYFEGANNFLDGILALYDGDRGRACAEFQKCLSATRRWPLGVLENQAALFCIGLAMSDDPGKSVEKVNPLLAIYLESSPQLYIIQLPDSIKDVVNYNLQTALIQYNQYCLKLDLAQGFIFNPLKSVEKLFKRVFDWIDEKGLGDEDANIVEATREVTNRRDVQRVRPYLVSENRLIDWLASDSVAEAFQYFPTTESLKTIPNVCRLFSRGSHYPSLIARELDRKTNEKR</sequence>
<dbReference type="OrthoDB" id="9818454at2"/>
<keyword evidence="2" id="KW-1185">Reference proteome</keyword>
<reference evidence="2" key="1">
    <citation type="submission" date="2016-10" db="EMBL/GenBank/DDBJ databases">
        <authorList>
            <person name="Varghese N."/>
            <person name="Submissions S."/>
        </authorList>
    </citation>
    <scope>NUCLEOTIDE SEQUENCE [LARGE SCALE GENOMIC DNA]</scope>
    <source>
        <strain evidence="2">2SM5</strain>
    </source>
</reference>
<gene>
    <name evidence="1" type="ORF">SAMN05216198_1326</name>
</gene>
<evidence type="ECO:0000313" key="2">
    <source>
        <dbReference type="Proteomes" id="UP000243426"/>
    </source>
</evidence>
<dbReference type="AlphaFoldDB" id="A0A1H1PZZ3"/>
<accession>A0A1H1PZZ3</accession>
<dbReference type="Proteomes" id="UP000243426">
    <property type="component" value="Chromosome I"/>
</dbReference>
<name>A0A1H1PZZ3_9GAMM</name>